<evidence type="ECO:0000259" key="3">
    <source>
        <dbReference type="Pfam" id="PF14032"/>
    </source>
</evidence>
<keyword evidence="2" id="KW-0472">Membrane</keyword>
<organism evidence="4 5">
    <name type="scientific">Mycolicibacterium peregrinum</name>
    <name type="common">Mycobacterium peregrinum</name>
    <dbReference type="NCBI Taxonomy" id="43304"/>
    <lineage>
        <taxon>Bacteria</taxon>
        <taxon>Bacillati</taxon>
        <taxon>Actinomycetota</taxon>
        <taxon>Actinomycetes</taxon>
        <taxon>Mycobacteriales</taxon>
        <taxon>Mycobacteriaceae</taxon>
        <taxon>Mycolicibacterium</taxon>
    </lineage>
</organism>
<dbReference type="InterPro" id="IPR026954">
    <property type="entry name" value="PknH-like_Extracell"/>
</dbReference>
<feature type="compositionally biased region" description="Low complexity" evidence="1">
    <location>
        <begin position="54"/>
        <end position="101"/>
    </location>
</feature>
<dbReference type="Proteomes" id="UP000094008">
    <property type="component" value="Unassembled WGS sequence"/>
</dbReference>
<keyword evidence="2" id="KW-0812">Transmembrane</keyword>
<name>A0A1A0V7S7_MYCPR</name>
<feature type="region of interest" description="Disordered" evidence="1">
    <location>
        <begin position="49"/>
        <end position="111"/>
    </location>
</feature>
<dbReference type="EMBL" id="LZSY01000205">
    <property type="protein sequence ID" value="OBB79300.1"/>
    <property type="molecule type" value="Genomic_DNA"/>
</dbReference>
<evidence type="ECO:0000256" key="2">
    <source>
        <dbReference type="SAM" id="Phobius"/>
    </source>
</evidence>
<sequence length="298" mass="30147">MPGYPAGPGTPPGKKKPWGLIAGAVAVVAIIGAGAVFLVGGGSVNFGSDDNKSDTAASESTSSAAPSTTASEDSEGSSSSDSSSKGSSGSGSSSPTTSSGPVAGGSGSVEPNSLPTLLASVSELNERFEASLTPAAAVTNSPFSGMTVMPSNCAGALLPGIDYVYSTANYTGFAGQILTDDASGTKIMQAVISFNSETEATRFYNDQFTAWKGCNRTEITASGGGQHQTIKAGLATDSENTGTMLMWPDLSDSGRGCERGMTPRNNVIVDVRVCRQSKLGSSGWTLARDIGKKINGKR</sequence>
<feature type="transmembrane region" description="Helical" evidence="2">
    <location>
        <begin position="20"/>
        <end position="39"/>
    </location>
</feature>
<feature type="domain" description="PknH-like extracellular" evidence="3">
    <location>
        <begin position="109"/>
        <end position="290"/>
    </location>
</feature>
<dbReference type="Gene3D" id="3.40.1000.70">
    <property type="entry name" value="PknH-like extracellular domain"/>
    <property type="match status" value="1"/>
</dbReference>
<reference evidence="5" key="1">
    <citation type="submission" date="2016-06" db="EMBL/GenBank/DDBJ databases">
        <authorList>
            <person name="Sutton G."/>
            <person name="Brinkac L."/>
            <person name="Sanka R."/>
            <person name="Adams M."/>
            <person name="Lau E."/>
            <person name="Mehaffy C."/>
            <person name="Tameris M."/>
            <person name="Hatherill M."/>
            <person name="Hanekom W."/>
            <person name="Mahomed H."/>
            <person name="Mcshane H."/>
        </authorList>
    </citation>
    <scope>NUCLEOTIDE SEQUENCE [LARGE SCALE GENOMIC DNA]</scope>
    <source>
        <strain evidence="5">852002-10433_SCH5171157</strain>
    </source>
</reference>
<proteinExistence type="predicted"/>
<evidence type="ECO:0000313" key="4">
    <source>
        <dbReference type="EMBL" id="OBB79300.1"/>
    </source>
</evidence>
<dbReference type="InterPro" id="IPR038232">
    <property type="entry name" value="PknH-like_Extracell_sf"/>
</dbReference>
<keyword evidence="2" id="KW-1133">Transmembrane helix</keyword>
<evidence type="ECO:0000313" key="5">
    <source>
        <dbReference type="Proteomes" id="UP000094008"/>
    </source>
</evidence>
<protein>
    <recommendedName>
        <fullName evidence="3">PknH-like extracellular domain-containing protein</fullName>
    </recommendedName>
</protein>
<accession>A0A1A0V7S7</accession>
<dbReference type="OrthoDB" id="4751224at2"/>
<evidence type="ECO:0000256" key="1">
    <source>
        <dbReference type="SAM" id="MobiDB-lite"/>
    </source>
</evidence>
<dbReference type="AlphaFoldDB" id="A0A1A0V7S7"/>
<gene>
    <name evidence="4" type="ORF">A5779_12975</name>
</gene>
<dbReference type="Pfam" id="PF14032">
    <property type="entry name" value="PknH_C"/>
    <property type="match status" value="1"/>
</dbReference>
<comment type="caution">
    <text evidence="4">The sequence shown here is derived from an EMBL/GenBank/DDBJ whole genome shotgun (WGS) entry which is preliminary data.</text>
</comment>